<reference evidence="2 3" key="1">
    <citation type="submission" date="2019-07" db="EMBL/GenBank/DDBJ databases">
        <title>Litoreibacter alkalisoli sp. nov., isolated from saline-alkaline soil.</title>
        <authorList>
            <person name="Wang S."/>
            <person name="Xu L."/>
            <person name="Xing Y.-T."/>
            <person name="Sun J.-Q."/>
        </authorList>
    </citation>
    <scope>NUCLEOTIDE SEQUENCE [LARGE SCALE GENOMIC DNA]</scope>
    <source>
        <strain evidence="2 3">LN3S51</strain>
    </source>
</reference>
<dbReference type="RefSeq" id="WP_146365099.1">
    <property type="nucleotide sequence ID" value="NZ_CP042261.1"/>
</dbReference>
<proteinExistence type="predicted"/>
<dbReference type="PANTHER" id="PTHR33608">
    <property type="entry name" value="BLL2464 PROTEIN"/>
    <property type="match status" value="1"/>
</dbReference>
<dbReference type="OrthoDB" id="9794556at2"/>
<name>A0A5B8IUD1_9RHOB</name>
<evidence type="ECO:0000313" key="2">
    <source>
        <dbReference type="EMBL" id="QDY69722.1"/>
    </source>
</evidence>
<dbReference type="EMBL" id="CP042261">
    <property type="protein sequence ID" value="QDY69722.1"/>
    <property type="molecule type" value="Genomic_DNA"/>
</dbReference>
<evidence type="ECO:0000313" key="3">
    <source>
        <dbReference type="Proteomes" id="UP000318483"/>
    </source>
</evidence>
<accession>A0A5B8IUD1</accession>
<dbReference type="InterPro" id="IPR002881">
    <property type="entry name" value="DUF58"/>
</dbReference>
<keyword evidence="3" id="KW-1185">Reference proteome</keyword>
<sequence>MSDIAHIRAGAEALAAPMPPLLAEAEHLASTMQLGEHGRRRPGMGSEFWQFRAAQPHDEVRDIDWRRSARSDAHFIRQKEWQAAQTVLVWVDGASSMSFASRGVPSKCDRANVLALATSILLLRGGERVGLSGPLAPPRRGEAQIGRMLQALSVPHTADEYGAPEVSGCPSHARALFVSDFLGDIGPIEAAMAEAVDRGMRGTLLQVLDPEEIAFPFRGRTIFESMAGALRYETKQAGALRDRYLSRLAERRARLSDLAKLSGWHYHCHDTKDGAQAALLWVYAALEPVR</sequence>
<organism evidence="2 3">
    <name type="scientific">Qingshengfaniella alkalisoli</name>
    <dbReference type="NCBI Taxonomy" id="2599296"/>
    <lineage>
        <taxon>Bacteria</taxon>
        <taxon>Pseudomonadati</taxon>
        <taxon>Pseudomonadota</taxon>
        <taxon>Alphaproteobacteria</taxon>
        <taxon>Rhodobacterales</taxon>
        <taxon>Paracoccaceae</taxon>
        <taxon>Qingshengfaniella</taxon>
    </lineage>
</organism>
<dbReference type="KEGG" id="lit:FPZ52_08885"/>
<protein>
    <submittedName>
        <fullName evidence="2">DUF58 domain-containing protein</fullName>
    </submittedName>
</protein>
<feature type="domain" description="DUF58" evidence="1">
    <location>
        <begin position="51"/>
        <end position="253"/>
    </location>
</feature>
<gene>
    <name evidence="2" type="ORF">FPZ52_08885</name>
</gene>
<dbReference type="PANTHER" id="PTHR33608:SF6">
    <property type="entry name" value="BLL2464 PROTEIN"/>
    <property type="match status" value="1"/>
</dbReference>
<dbReference type="Pfam" id="PF01882">
    <property type="entry name" value="DUF58"/>
    <property type="match status" value="1"/>
</dbReference>
<evidence type="ECO:0000259" key="1">
    <source>
        <dbReference type="Pfam" id="PF01882"/>
    </source>
</evidence>
<dbReference type="Proteomes" id="UP000318483">
    <property type="component" value="Chromosome"/>
</dbReference>
<dbReference type="AlphaFoldDB" id="A0A5B8IUD1"/>